<keyword evidence="6 9" id="KW-1133">Transmembrane helix</keyword>
<dbReference type="RefSeq" id="WP_121897060.1">
    <property type="nucleotide sequence ID" value="NZ_RCNT01000002.1"/>
</dbReference>
<dbReference type="GO" id="GO:0090529">
    <property type="term" value="P:cell septum assembly"/>
    <property type="evidence" value="ECO:0007669"/>
    <property type="project" value="InterPro"/>
</dbReference>
<dbReference type="Pfam" id="PF03799">
    <property type="entry name" value="FtsQ_DivIB_C"/>
    <property type="match status" value="1"/>
</dbReference>
<dbReference type="GO" id="GO:0032153">
    <property type="term" value="C:cell division site"/>
    <property type="evidence" value="ECO:0007669"/>
    <property type="project" value="UniProtKB-UniRule"/>
</dbReference>
<dbReference type="InterPro" id="IPR045335">
    <property type="entry name" value="FtsQ_C_sf"/>
</dbReference>
<comment type="function">
    <text evidence="9">Essential cell division protein.</text>
</comment>
<dbReference type="PANTHER" id="PTHR35851:SF1">
    <property type="entry name" value="CELL DIVISION PROTEIN FTSQ"/>
    <property type="match status" value="1"/>
</dbReference>
<accession>A0A3L9Y6N4</accession>
<evidence type="ECO:0000256" key="8">
    <source>
        <dbReference type="ARBA" id="ARBA00023306"/>
    </source>
</evidence>
<evidence type="ECO:0000313" key="12">
    <source>
        <dbReference type="Proteomes" id="UP000281343"/>
    </source>
</evidence>
<evidence type="ECO:0000313" key="11">
    <source>
        <dbReference type="EMBL" id="RMA43125.1"/>
    </source>
</evidence>
<proteinExistence type="inferred from homology"/>
<keyword evidence="5 9" id="KW-0812">Transmembrane</keyword>
<keyword evidence="4 9" id="KW-0132">Cell division</keyword>
<dbReference type="Gene3D" id="3.40.50.11690">
    <property type="entry name" value="Cell division protein FtsQ/DivIB"/>
    <property type="match status" value="1"/>
</dbReference>
<protein>
    <recommendedName>
        <fullName evidence="9">Cell division protein FtsQ</fullName>
    </recommendedName>
</protein>
<dbReference type="AlphaFoldDB" id="A0A3L9Y6N4"/>
<evidence type="ECO:0000256" key="3">
    <source>
        <dbReference type="ARBA" id="ARBA00022519"/>
    </source>
</evidence>
<dbReference type="PANTHER" id="PTHR35851">
    <property type="entry name" value="CELL DIVISION PROTEIN FTSQ"/>
    <property type="match status" value="1"/>
</dbReference>
<organism evidence="11 12">
    <name type="scientific">Rhodophyticola porphyridii</name>
    <dbReference type="NCBI Taxonomy" id="1852017"/>
    <lineage>
        <taxon>Bacteria</taxon>
        <taxon>Pseudomonadati</taxon>
        <taxon>Pseudomonadota</taxon>
        <taxon>Alphaproteobacteria</taxon>
        <taxon>Rhodobacterales</taxon>
        <taxon>Roseobacteraceae</taxon>
        <taxon>Rhodophyticola</taxon>
    </lineage>
</organism>
<dbReference type="PROSITE" id="PS51779">
    <property type="entry name" value="POTRA"/>
    <property type="match status" value="1"/>
</dbReference>
<keyword evidence="8 9" id="KW-0131">Cell cycle</keyword>
<name>A0A3L9Y6N4_9RHOB</name>
<dbReference type="OrthoDB" id="9783091at2"/>
<comment type="similarity">
    <text evidence="9">Belongs to the FtsQ/DivIB family. FtsQ subfamily.</text>
</comment>
<dbReference type="InterPro" id="IPR026579">
    <property type="entry name" value="FtsQ"/>
</dbReference>
<dbReference type="InterPro" id="IPR013685">
    <property type="entry name" value="POTRA_FtsQ_type"/>
</dbReference>
<evidence type="ECO:0000256" key="2">
    <source>
        <dbReference type="ARBA" id="ARBA00022475"/>
    </source>
</evidence>
<gene>
    <name evidence="9" type="primary">ftsQ</name>
    <name evidence="11" type="ORF">D9R08_05705</name>
</gene>
<dbReference type="InterPro" id="IPR005548">
    <property type="entry name" value="Cell_div_FtsQ/DivIB_C"/>
</dbReference>
<dbReference type="Proteomes" id="UP000281343">
    <property type="component" value="Unassembled WGS sequence"/>
</dbReference>
<sequence length="298" mass="33507">MRPLIARRGPVLTHRDPAPSIWSYRFQRLWLTPLFRSLLRVGLPAFALVMGVGWYLSDPAHWRGVSDQVAELRREIENRPEFRVNLMNINGASPQLAEDLRAVLALDLPVSSFDLDLAAMRETLEQIPAVSRAELRIQSGGYLAVTIEERVPVVVWQTRVEPVLLDGEGNFVARLVDRELVAPLPMIAGEGADLAVAEALSLFETAAPLRDRMRGLVRMGERRWDVVLRDGRRILLPADEPRPALDRVLALDDAQDVLERAVLRIDMRNPQRPNIQLSPYALTELRRMRGADIGDGNG</sequence>
<evidence type="ECO:0000256" key="7">
    <source>
        <dbReference type="ARBA" id="ARBA00023136"/>
    </source>
</evidence>
<comment type="caution">
    <text evidence="11">The sequence shown here is derived from an EMBL/GenBank/DDBJ whole genome shotgun (WGS) entry which is preliminary data.</text>
</comment>
<feature type="domain" description="POTRA" evidence="10">
    <location>
        <begin position="82"/>
        <end position="150"/>
    </location>
</feature>
<evidence type="ECO:0000256" key="4">
    <source>
        <dbReference type="ARBA" id="ARBA00022618"/>
    </source>
</evidence>
<dbReference type="Pfam" id="PF08478">
    <property type="entry name" value="POTRA_1"/>
    <property type="match status" value="1"/>
</dbReference>
<dbReference type="GO" id="GO:0005886">
    <property type="term" value="C:plasma membrane"/>
    <property type="evidence" value="ECO:0007669"/>
    <property type="project" value="UniProtKB-SubCell"/>
</dbReference>
<keyword evidence="12" id="KW-1185">Reference proteome</keyword>
<dbReference type="GO" id="GO:0043093">
    <property type="term" value="P:FtsZ-dependent cytokinesis"/>
    <property type="evidence" value="ECO:0007669"/>
    <property type="project" value="UniProtKB-UniRule"/>
</dbReference>
<keyword evidence="2 9" id="KW-1003">Cell membrane</keyword>
<reference evidence="11 12" key="1">
    <citation type="submission" date="2018-10" db="EMBL/GenBank/DDBJ databases">
        <authorList>
            <person name="Jung H.S."/>
            <person name="Jeon C.O."/>
        </authorList>
    </citation>
    <scope>NUCLEOTIDE SEQUENCE [LARGE SCALE GENOMIC DNA]</scope>
    <source>
        <strain evidence="11 12">MA-7-27</strain>
    </source>
</reference>
<evidence type="ECO:0000256" key="1">
    <source>
        <dbReference type="ARBA" id="ARBA00004370"/>
    </source>
</evidence>
<evidence type="ECO:0000259" key="10">
    <source>
        <dbReference type="PROSITE" id="PS51779"/>
    </source>
</evidence>
<evidence type="ECO:0000256" key="5">
    <source>
        <dbReference type="ARBA" id="ARBA00022692"/>
    </source>
</evidence>
<evidence type="ECO:0000256" key="9">
    <source>
        <dbReference type="HAMAP-Rule" id="MF_00911"/>
    </source>
</evidence>
<comment type="subcellular location">
    <subcellularLocation>
        <location evidence="9">Cell inner membrane</location>
        <topology evidence="9">Single-pass type II membrane protein</topology>
    </subcellularLocation>
    <subcellularLocation>
        <location evidence="1">Membrane</location>
    </subcellularLocation>
    <text evidence="9">Localizes to the division septum.</text>
</comment>
<keyword evidence="7 9" id="KW-0472">Membrane</keyword>
<dbReference type="HAMAP" id="MF_00911">
    <property type="entry name" value="FtsQ_subfam"/>
    <property type="match status" value="1"/>
</dbReference>
<dbReference type="InterPro" id="IPR034746">
    <property type="entry name" value="POTRA"/>
</dbReference>
<keyword evidence="3 9" id="KW-0997">Cell inner membrane</keyword>
<dbReference type="EMBL" id="RCNT01000002">
    <property type="protein sequence ID" value="RMA43125.1"/>
    <property type="molecule type" value="Genomic_DNA"/>
</dbReference>
<evidence type="ECO:0000256" key="6">
    <source>
        <dbReference type="ARBA" id="ARBA00022989"/>
    </source>
</evidence>